<gene>
    <name evidence="2" type="ORF">GCM10022247_38720</name>
</gene>
<organism evidence="2 3">
    <name type="scientific">Allokutzneria multivorans</name>
    <dbReference type="NCBI Taxonomy" id="1142134"/>
    <lineage>
        <taxon>Bacteria</taxon>
        <taxon>Bacillati</taxon>
        <taxon>Actinomycetota</taxon>
        <taxon>Actinomycetes</taxon>
        <taxon>Pseudonocardiales</taxon>
        <taxon>Pseudonocardiaceae</taxon>
        <taxon>Allokutzneria</taxon>
    </lineage>
</organism>
<accession>A0ABP7SJ14</accession>
<comment type="caution">
    <text evidence="2">The sequence shown here is derived from an EMBL/GenBank/DDBJ whole genome shotgun (WGS) entry which is preliminary data.</text>
</comment>
<evidence type="ECO:0000256" key="1">
    <source>
        <dbReference type="SAM" id="Phobius"/>
    </source>
</evidence>
<dbReference type="Proteomes" id="UP001501747">
    <property type="component" value="Unassembled WGS sequence"/>
</dbReference>
<keyword evidence="1" id="KW-0472">Membrane</keyword>
<sequence length="79" mass="8478">MITIITTWVGVAAGLAVLVLMAVSDHMNDKAQPDGRVAPKQARHTLHRGATTTTATATATVVRKHRVLPSRFARVHRAA</sequence>
<dbReference type="EMBL" id="BAABAL010000014">
    <property type="protein sequence ID" value="GAA4012385.1"/>
    <property type="molecule type" value="Genomic_DNA"/>
</dbReference>
<evidence type="ECO:0008006" key="4">
    <source>
        <dbReference type="Google" id="ProtNLM"/>
    </source>
</evidence>
<protein>
    <recommendedName>
        <fullName evidence="4">Secreted protein</fullName>
    </recommendedName>
</protein>
<evidence type="ECO:0000313" key="3">
    <source>
        <dbReference type="Proteomes" id="UP001501747"/>
    </source>
</evidence>
<proteinExistence type="predicted"/>
<evidence type="ECO:0000313" key="2">
    <source>
        <dbReference type="EMBL" id="GAA4012385.1"/>
    </source>
</evidence>
<keyword evidence="3" id="KW-1185">Reference proteome</keyword>
<keyword evidence="1" id="KW-1133">Transmembrane helix</keyword>
<feature type="transmembrane region" description="Helical" evidence="1">
    <location>
        <begin position="6"/>
        <end position="23"/>
    </location>
</feature>
<reference evidence="3" key="1">
    <citation type="journal article" date="2019" name="Int. J. Syst. Evol. Microbiol.">
        <title>The Global Catalogue of Microorganisms (GCM) 10K type strain sequencing project: providing services to taxonomists for standard genome sequencing and annotation.</title>
        <authorList>
            <consortium name="The Broad Institute Genomics Platform"/>
            <consortium name="The Broad Institute Genome Sequencing Center for Infectious Disease"/>
            <person name="Wu L."/>
            <person name="Ma J."/>
        </authorList>
    </citation>
    <scope>NUCLEOTIDE SEQUENCE [LARGE SCALE GENOMIC DNA]</scope>
    <source>
        <strain evidence="3">JCM 17342</strain>
    </source>
</reference>
<name>A0ABP7SJ14_9PSEU</name>
<keyword evidence="1" id="KW-0812">Transmembrane</keyword>
<dbReference type="RefSeq" id="WP_344876705.1">
    <property type="nucleotide sequence ID" value="NZ_BAABAL010000014.1"/>
</dbReference>